<dbReference type="Proteomes" id="UP000593737">
    <property type="component" value="Chromosome"/>
</dbReference>
<dbReference type="EMBL" id="CP047423">
    <property type="protein sequence ID" value="QPD05441.1"/>
    <property type="molecule type" value="Genomic_DNA"/>
</dbReference>
<proteinExistence type="predicted"/>
<reference evidence="1 2" key="1">
    <citation type="journal article" date="2020" name="ISME J.">
        <title>Enrichment and physiological characterization of a novel comammox Nitrospira indicates ammonium inhibition of complete nitrification.</title>
        <authorList>
            <person name="Sakoula D."/>
            <person name="Koch H."/>
            <person name="Frank J."/>
            <person name="Jetten M.S.M."/>
            <person name="van Kessel M.A.H.J."/>
            <person name="Lucker S."/>
        </authorList>
    </citation>
    <scope>NUCLEOTIDE SEQUENCE [LARGE SCALE GENOMIC DNA]</scope>
    <source>
        <strain evidence="1">Comreactor17</strain>
    </source>
</reference>
<dbReference type="KEGG" id="nkf:Nkreftii_003215"/>
<evidence type="ECO:0000313" key="1">
    <source>
        <dbReference type="EMBL" id="QPD05441.1"/>
    </source>
</evidence>
<evidence type="ECO:0000313" key="2">
    <source>
        <dbReference type="Proteomes" id="UP000593737"/>
    </source>
</evidence>
<accession>A0A7S8FGM2</accession>
<gene>
    <name evidence="1" type="ORF">Nkreftii_003215</name>
</gene>
<sequence length="121" mass="13480">MSTGKSTRAASVEHWIRIPNGIKVRHRSEAYDGIIDGLTEIVSGPDRNPDGKTQYRVNVGDSTRLLVSEDHLNILLDNKSLVVVGRESELYRQSVTNRLRAVFPEDRFVSVTNKGSATTDK</sequence>
<protein>
    <submittedName>
        <fullName evidence="1">Uncharacterized protein</fullName>
    </submittedName>
</protein>
<dbReference type="AlphaFoldDB" id="A0A7S8FGM2"/>
<name>A0A7S8FGM2_9BACT</name>
<organism evidence="1 2">
    <name type="scientific">Candidatus Nitrospira kreftii</name>
    <dbReference type="NCBI Taxonomy" id="2652173"/>
    <lineage>
        <taxon>Bacteria</taxon>
        <taxon>Pseudomonadati</taxon>
        <taxon>Nitrospirota</taxon>
        <taxon>Nitrospiria</taxon>
        <taxon>Nitrospirales</taxon>
        <taxon>Nitrospiraceae</taxon>
        <taxon>Nitrospira</taxon>
    </lineage>
</organism>